<dbReference type="AlphaFoldDB" id="A0A0E9R4T9"/>
<proteinExistence type="predicted"/>
<sequence>MIPFLLIGSLFAGNNISMEAVASGIRTTPHFISHNLASKHLNNRSHTVK</sequence>
<organism evidence="1">
    <name type="scientific">Anguilla anguilla</name>
    <name type="common">European freshwater eel</name>
    <name type="synonym">Muraena anguilla</name>
    <dbReference type="NCBI Taxonomy" id="7936"/>
    <lineage>
        <taxon>Eukaryota</taxon>
        <taxon>Metazoa</taxon>
        <taxon>Chordata</taxon>
        <taxon>Craniata</taxon>
        <taxon>Vertebrata</taxon>
        <taxon>Euteleostomi</taxon>
        <taxon>Actinopterygii</taxon>
        <taxon>Neopterygii</taxon>
        <taxon>Teleostei</taxon>
        <taxon>Anguilliformes</taxon>
        <taxon>Anguillidae</taxon>
        <taxon>Anguilla</taxon>
    </lineage>
</organism>
<evidence type="ECO:0000313" key="1">
    <source>
        <dbReference type="EMBL" id="JAH23343.1"/>
    </source>
</evidence>
<reference evidence="1" key="2">
    <citation type="journal article" date="2015" name="Fish Shellfish Immunol.">
        <title>Early steps in the European eel (Anguilla anguilla)-Vibrio vulnificus interaction in the gills: Role of the RtxA13 toxin.</title>
        <authorList>
            <person name="Callol A."/>
            <person name="Pajuelo D."/>
            <person name="Ebbesson L."/>
            <person name="Teles M."/>
            <person name="MacKenzie S."/>
            <person name="Amaro C."/>
        </authorList>
    </citation>
    <scope>NUCLEOTIDE SEQUENCE</scope>
</reference>
<reference evidence="1" key="1">
    <citation type="submission" date="2014-11" db="EMBL/GenBank/DDBJ databases">
        <authorList>
            <person name="Amaro Gonzalez C."/>
        </authorList>
    </citation>
    <scope>NUCLEOTIDE SEQUENCE</scope>
</reference>
<protein>
    <submittedName>
        <fullName evidence="1">Uncharacterized protein</fullName>
    </submittedName>
</protein>
<dbReference type="EMBL" id="GBXM01085234">
    <property type="protein sequence ID" value="JAH23343.1"/>
    <property type="molecule type" value="Transcribed_RNA"/>
</dbReference>
<accession>A0A0E9R4T9</accession>
<name>A0A0E9R4T9_ANGAN</name>